<feature type="region of interest" description="Disordered" evidence="1">
    <location>
        <begin position="317"/>
        <end position="346"/>
    </location>
</feature>
<dbReference type="EMBL" id="ADHJ01000006">
    <property type="protein sequence ID" value="EFU43371.1"/>
    <property type="molecule type" value="Genomic_DNA"/>
</dbReference>
<evidence type="ECO:0000313" key="2">
    <source>
        <dbReference type="EMBL" id="EFU43371.1"/>
    </source>
</evidence>
<reference evidence="2 3" key="1">
    <citation type="journal article" date="2010" name="BMC Genomics">
        <title>Genome sequence of the pattern forming Paenibacillus vortex bacterium reveals potential for thriving in complex environments.</title>
        <authorList>
            <person name="Sirota-Madi A."/>
            <person name="Olender T."/>
            <person name="Helman Y."/>
            <person name="Ingham C."/>
            <person name="Brainis I."/>
            <person name="Roth D."/>
            <person name="Hagi E."/>
            <person name="Brodsky L."/>
            <person name="Leshkowitz D."/>
            <person name="Galatenko V."/>
            <person name="Nikolaev V."/>
            <person name="Mugasimangalam R.C."/>
            <person name="Bransburg-Zabary S."/>
            <person name="Gutnick D.L."/>
            <person name="Lancet D."/>
            <person name="Ben-Jacob E."/>
        </authorList>
    </citation>
    <scope>NUCLEOTIDE SEQUENCE [LARGE SCALE GENOMIC DNA]</scope>
    <source>
        <strain evidence="2 3">V453</strain>
    </source>
</reference>
<proteinExistence type="predicted"/>
<dbReference type="RefSeq" id="WP_006207614.1">
    <property type="nucleotide sequence ID" value="NZ_ADHJ01000006.1"/>
</dbReference>
<accession>A0A2R9T194</accession>
<dbReference type="Proteomes" id="UP000003094">
    <property type="component" value="Unassembled WGS sequence"/>
</dbReference>
<evidence type="ECO:0000256" key="1">
    <source>
        <dbReference type="SAM" id="MobiDB-lite"/>
    </source>
</evidence>
<name>A0A2R9T194_9BACL</name>
<dbReference type="KEGG" id="pvo:PVOR_03380"/>
<organism evidence="2 3">
    <name type="scientific">Paenibacillus vortex V453</name>
    <dbReference type="NCBI Taxonomy" id="715225"/>
    <lineage>
        <taxon>Bacteria</taxon>
        <taxon>Bacillati</taxon>
        <taxon>Bacillota</taxon>
        <taxon>Bacilli</taxon>
        <taxon>Bacillales</taxon>
        <taxon>Paenibacillaceae</taxon>
        <taxon>Paenibacillus</taxon>
    </lineage>
</organism>
<protein>
    <submittedName>
        <fullName evidence="2">Uncharacterized protein</fullName>
    </submittedName>
</protein>
<comment type="caution">
    <text evidence="2">The sequence shown here is derived from an EMBL/GenBank/DDBJ whole genome shotgun (WGS) entry which is preliminary data.</text>
</comment>
<sequence length="424" mass="47473">MNVGSARAAATDWVLQHASREPGFMGAYFSGSTVGKPDDVEIAPSSDIDVVVVTEDAEPPLKLGKFVYQDALIEATYLSWRDLSSPEQVLTSYHLAGSFRVDTLMSDPTGQLRKLQTEVSRHFADRIWVSRRCENVRERIITGLRSIDPSASWHRQVTSWLFPTGVTTHLLLVAALRNPTVRLRYAAARGVLKEYGREEIYEELLRLLGCKDMTAEQAMHHLNGLSRTFDAAAAIAKTPFFFSSDITADARPIAIEGSRELILNGSHREAVFWMVATFARCHNILEADGPPEFQREYAPAFDAILADLGITSTADLQKTGRRSHSLPTHALEHHGGDSGGQSRSDRRPRADLEFLYNLRPRPHMASVVFVLYMGIRTTYSIQTLLLVTVPPSRSICPSQNPERSFLSLIRMEISLKWIYIYVIT</sequence>
<gene>
    <name evidence="2" type="ORF">PVOR_03380</name>
</gene>
<dbReference type="AlphaFoldDB" id="A0A2R9T194"/>
<keyword evidence="3" id="KW-1185">Reference proteome</keyword>
<evidence type="ECO:0000313" key="3">
    <source>
        <dbReference type="Proteomes" id="UP000003094"/>
    </source>
</evidence>